<feature type="domain" description="Kazal-like" evidence="6">
    <location>
        <begin position="24"/>
        <end position="67"/>
    </location>
</feature>
<evidence type="ECO:0000256" key="5">
    <source>
        <dbReference type="SAM" id="SignalP"/>
    </source>
</evidence>
<keyword evidence="2" id="KW-0964">Secreted</keyword>
<evidence type="ECO:0000256" key="3">
    <source>
        <dbReference type="ARBA" id="ARBA00022690"/>
    </source>
</evidence>
<feature type="domain" description="Kazal-like" evidence="6">
    <location>
        <begin position="72"/>
        <end position="113"/>
    </location>
</feature>
<keyword evidence="5" id="KW-0732">Signal</keyword>
<feature type="signal peptide" evidence="5">
    <location>
        <begin position="1"/>
        <end position="22"/>
    </location>
</feature>
<evidence type="ECO:0000259" key="6">
    <source>
        <dbReference type="PROSITE" id="PS51465"/>
    </source>
</evidence>
<dbReference type="GeneID" id="108560460"/>
<dbReference type="RefSeq" id="XP_017773505.1">
    <property type="nucleotide sequence ID" value="XM_017918016.1"/>
</dbReference>
<dbReference type="PROSITE" id="PS51465">
    <property type="entry name" value="KAZAL_2"/>
    <property type="match status" value="2"/>
</dbReference>
<proteinExistence type="predicted"/>
<dbReference type="Pfam" id="PF00050">
    <property type="entry name" value="Kazal_1"/>
    <property type="match status" value="1"/>
</dbReference>
<dbReference type="PANTHER" id="PTHR21312:SF28">
    <property type="entry name" value="OVOINHIBITOR-RELATED"/>
    <property type="match status" value="1"/>
</dbReference>
<dbReference type="Proteomes" id="UP000695000">
    <property type="component" value="Unplaced"/>
</dbReference>
<protein>
    <submittedName>
        <fullName evidence="8">Double-headed protease inhibitor, submandibular gland-like</fullName>
    </submittedName>
</protein>
<organism evidence="7 8">
    <name type="scientific">Nicrophorus vespilloides</name>
    <name type="common">Boreal carrion beetle</name>
    <dbReference type="NCBI Taxonomy" id="110193"/>
    <lineage>
        <taxon>Eukaryota</taxon>
        <taxon>Metazoa</taxon>
        <taxon>Ecdysozoa</taxon>
        <taxon>Arthropoda</taxon>
        <taxon>Hexapoda</taxon>
        <taxon>Insecta</taxon>
        <taxon>Pterygota</taxon>
        <taxon>Neoptera</taxon>
        <taxon>Endopterygota</taxon>
        <taxon>Coleoptera</taxon>
        <taxon>Polyphaga</taxon>
        <taxon>Staphyliniformia</taxon>
        <taxon>Silphidae</taxon>
        <taxon>Nicrophorinae</taxon>
        <taxon>Nicrophorus</taxon>
    </lineage>
</organism>
<sequence>MMSKLAIAFAIFLSVSVQLGRAQYDACPALWAPVCASNGVTYRNKCLFVHSVHNPDVRILYYGTCEDSSSICTDEFQPICASNGLTYGNKCVFENALKSDGDLQIVFYGNCNDKNERKLKNVVCGSDGVTYSWEEFLKEQARNPSLIAYDLAHCLVEFNPKFP</sequence>
<dbReference type="InterPro" id="IPR036058">
    <property type="entry name" value="Kazal_dom_sf"/>
</dbReference>
<dbReference type="InterPro" id="IPR002350">
    <property type="entry name" value="Kazal_dom"/>
</dbReference>
<keyword evidence="4" id="KW-1015">Disulfide bond</keyword>
<name>A0ABM1MG05_NICVS</name>
<keyword evidence="3 8" id="KW-0646">Protease inhibitor</keyword>
<evidence type="ECO:0000256" key="4">
    <source>
        <dbReference type="ARBA" id="ARBA00023157"/>
    </source>
</evidence>
<dbReference type="SMART" id="SM00280">
    <property type="entry name" value="KAZAL"/>
    <property type="match status" value="2"/>
</dbReference>
<dbReference type="Gene3D" id="3.30.60.30">
    <property type="match status" value="2"/>
</dbReference>
<comment type="subcellular location">
    <subcellularLocation>
        <location evidence="1">Secreted</location>
    </subcellularLocation>
</comment>
<dbReference type="GO" id="GO:0030414">
    <property type="term" value="F:peptidase inhibitor activity"/>
    <property type="evidence" value="ECO:0007669"/>
    <property type="project" value="UniProtKB-KW"/>
</dbReference>
<evidence type="ECO:0000313" key="7">
    <source>
        <dbReference type="Proteomes" id="UP000695000"/>
    </source>
</evidence>
<dbReference type="PANTHER" id="PTHR21312">
    <property type="entry name" value="SERINE PROTEASE INHIBITOR"/>
    <property type="match status" value="1"/>
</dbReference>
<reference evidence="8" key="1">
    <citation type="submission" date="2025-08" db="UniProtKB">
        <authorList>
            <consortium name="RefSeq"/>
        </authorList>
    </citation>
    <scope>IDENTIFICATION</scope>
    <source>
        <tissue evidence="8">Whole Larva</tissue>
    </source>
</reference>
<evidence type="ECO:0000256" key="2">
    <source>
        <dbReference type="ARBA" id="ARBA00022525"/>
    </source>
</evidence>
<dbReference type="SUPFAM" id="SSF100895">
    <property type="entry name" value="Kazal-type serine protease inhibitors"/>
    <property type="match status" value="2"/>
</dbReference>
<evidence type="ECO:0000256" key="1">
    <source>
        <dbReference type="ARBA" id="ARBA00004613"/>
    </source>
</evidence>
<dbReference type="Pfam" id="PF07648">
    <property type="entry name" value="Kazal_2"/>
    <property type="match status" value="1"/>
</dbReference>
<accession>A0ABM1MG05</accession>
<keyword evidence="7" id="KW-1185">Reference proteome</keyword>
<feature type="chain" id="PRO_5047080726" evidence="5">
    <location>
        <begin position="23"/>
        <end position="163"/>
    </location>
</feature>
<evidence type="ECO:0000313" key="8">
    <source>
        <dbReference type="RefSeq" id="XP_017773505.1"/>
    </source>
</evidence>
<dbReference type="CDD" id="cd00104">
    <property type="entry name" value="KAZAL_FS"/>
    <property type="match status" value="2"/>
</dbReference>
<gene>
    <name evidence="8" type="primary">LOC108560460</name>
</gene>